<name>A0ABR1VXV2_9PEZI</name>
<reference evidence="2 3" key="1">
    <citation type="submission" date="2023-01" db="EMBL/GenBank/DDBJ databases">
        <title>Analysis of 21 Apiospora genomes using comparative genomics revels a genus with tremendous synthesis potential of carbohydrate active enzymes and secondary metabolites.</title>
        <authorList>
            <person name="Sorensen T."/>
        </authorList>
    </citation>
    <scope>NUCLEOTIDE SEQUENCE [LARGE SCALE GENOMIC DNA]</scope>
    <source>
        <strain evidence="2 3">CBS 135458</strain>
    </source>
</reference>
<keyword evidence="3" id="KW-1185">Reference proteome</keyword>
<comment type="caution">
    <text evidence="2">The sequence shown here is derived from an EMBL/GenBank/DDBJ whole genome shotgun (WGS) entry which is preliminary data.</text>
</comment>
<proteinExistence type="predicted"/>
<accession>A0ABR1VXV2</accession>
<organism evidence="2 3">
    <name type="scientific">Apiospora phragmitis</name>
    <dbReference type="NCBI Taxonomy" id="2905665"/>
    <lineage>
        <taxon>Eukaryota</taxon>
        <taxon>Fungi</taxon>
        <taxon>Dikarya</taxon>
        <taxon>Ascomycota</taxon>
        <taxon>Pezizomycotina</taxon>
        <taxon>Sordariomycetes</taxon>
        <taxon>Xylariomycetidae</taxon>
        <taxon>Amphisphaeriales</taxon>
        <taxon>Apiosporaceae</taxon>
        <taxon>Apiospora</taxon>
    </lineage>
</organism>
<protein>
    <submittedName>
        <fullName evidence="2">Uncharacterized protein</fullName>
    </submittedName>
</protein>
<dbReference type="EMBL" id="JAQQWL010000004">
    <property type="protein sequence ID" value="KAK8076067.1"/>
    <property type="molecule type" value="Genomic_DNA"/>
</dbReference>
<dbReference type="RefSeq" id="XP_066719026.1">
    <property type="nucleotide sequence ID" value="XM_066854748.1"/>
</dbReference>
<keyword evidence="1" id="KW-0732">Signal</keyword>
<feature type="signal peptide" evidence="1">
    <location>
        <begin position="1"/>
        <end position="19"/>
    </location>
</feature>
<evidence type="ECO:0000313" key="3">
    <source>
        <dbReference type="Proteomes" id="UP001480595"/>
    </source>
</evidence>
<dbReference type="GeneID" id="92087811"/>
<sequence length="134" mass="15511">MSRNLKITLMFILALDALASISTTLRLPYLQFYNVPTDYYLRTRHHRQLPPLTATVPEEHRDLGIEEVLCFSIRQQRHTNQIKMRNLSQQGRSLASCRGGGDQSRWDRVDDDNSSQQYIIMKNVQVDVDYGAAK</sequence>
<evidence type="ECO:0000313" key="2">
    <source>
        <dbReference type="EMBL" id="KAK8076067.1"/>
    </source>
</evidence>
<feature type="chain" id="PRO_5046616768" evidence="1">
    <location>
        <begin position="20"/>
        <end position="134"/>
    </location>
</feature>
<evidence type="ECO:0000256" key="1">
    <source>
        <dbReference type="SAM" id="SignalP"/>
    </source>
</evidence>
<gene>
    <name evidence="2" type="ORF">PG994_003339</name>
</gene>
<dbReference type="Proteomes" id="UP001480595">
    <property type="component" value="Unassembled WGS sequence"/>
</dbReference>